<dbReference type="GO" id="GO:0008757">
    <property type="term" value="F:S-adenosylmethionine-dependent methyltransferase activity"/>
    <property type="evidence" value="ECO:0007669"/>
    <property type="project" value="InterPro"/>
</dbReference>
<feature type="domain" description="Methyltransferase type 11" evidence="4">
    <location>
        <begin position="54"/>
        <end position="151"/>
    </location>
</feature>
<dbReference type="Proteomes" id="UP000252517">
    <property type="component" value="Unassembled WGS sequence"/>
</dbReference>
<dbReference type="Gene3D" id="3.40.50.150">
    <property type="entry name" value="Vaccinia Virus protein VP39"/>
    <property type="match status" value="1"/>
</dbReference>
<evidence type="ECO:0000256" key="2">
    <source>
        <dbReference type="ARBA" id="ARBA00022679"/>
    </source>
</evidence>
<reference evidence="5 6" key="1">
    <citation type="submission" date="2014-07" db="EMBL/GenBank/DDBJ databases">
        <title>Draft genome sequence of Thalassospira profundimaris S25-3-2.</title>
        <authorList>
            <person name="Lai Q."/>
            <person name="Shao Z."/>
        </authorList>
    </citation>
    <scope>NUCLEOTIDE SEQUENCE [LARGE SCALE GENOMIC DNA]</scope>
    <source>
        <strain evidence="5 6">S25-3-2</strain>
    </source>
</reference>
<gene>
    <name evidence="5" type="ORF">TH25_06540</name>
</gene>
<evidence type="ECO:0000259" key="4">
    <source>
        <dbReference type="Pfam" id="PF08241"/>
    </source>
</evidence>
<dbReference type="InterPro" id="IPR029063">
    <property type="entry name" value="SAM-dependent_MTases_sf"/>
</dbReference>
<dbReference type="PANTHER" id="PTHR43464:SF19">
    <property type="entry name" value="UBIQUINONE BIOSYNTHESIS O-METHYLTRANSFERASE, MITOCHONDRIAL"/>
    <property type="match status" value="1"/>
</dbReference>
<comment type="caution">
    <text evidence="5">The sequence shown here is derived from an EMBL/GenBank/DDBJ whole genome shotgun (WGS) entry which is preliminary data.</text>
</comment>
<proteinExistence type="predicted"/>
<dbReference type="PANTHER" id="PTHR43464">
    <property type="entry name" value="METHYLTRANSFERASE"/>
    <property type="match status" value="1"/>
</dbReference>
<name>A0A367XHG0_9PROT</name>
<organism evidence="5 6">
    <name type="scientific">Thalassospira profundimaris</name>
    <dbReference type="NCBI Taxonomy" id="502049"/>
    <lineage>
        <taxon>Bacteria</taxon>
        <taxon>Pseudomonadati</taxon>
        <taxon>Pseudomonadota</taxon>
        <taxon>Alphaproteobacteria</taxon>
        <taxon>Rhodospirillales</taxon>
        <taxon>Thalassospiraceae</taxon>
        <taxon>Thalassospira</taxon>
    </lineage>
</organism>
<evidence type="ECO:0000256" key="1">
    <source>
        <dbReference type="ARBA" id="ARBA00022603"/>
    </source>
</evidence>
<evidence type="ECO:0000313" key="6">
    <source>
        <dbReference type="Proteomes" id="UP000252517"/>
    </source>
</evidence>
<keyword evidence="3" id="KW-0949">S-adenosyl-L-methionine</keyword>
<dbReference type="EMBL" id="JPWH01000004">
    <property type="protein sequence ID" value="RCK52191.1"/>
    <property type="molecule type" value="Genomic_DNA"/>
</dbReference>
<dbReference type="Pfam" id="PF08241">
    <property type="entry name" value="Methyltransf_11"/>
    <property type="match status" value="1"/>
</dbReference>
<dbReference type="CDD" id="cd02440">
    <property type="entry name" value="AdoMet_MTases"/>
    <property type="match status" value="1"/>
</dbReference>
<accession>A0A367XHG0</accession>
<dbReference type="OrthoDB" id="9791837at2"/>
<dbReference type="AlphaFoldDB" id="A0A367XHG0"/>
<evidence type="ECO:0000313" key="5">
    <source>
        <dbReference type="EMBL" id="RCK52191.1"/>
    </source>
</evidence>
<dbReference type="GO" id="GO:0032259">
    <property type="term" value="P:methylation"/>
    <property type="evidence" value="ECO:0007669"/>
    <property type="project" value="UniProtKB-KW"/>
</dbReference>
<dbReference type="SUPFAM" id="SSF53335">
    <property type="entry name" value="S-adenosyl-L-methionine-dependent methyltransferases"/>
    <property type="match status" value="1"/>
</dbReference>
<keyword evidence="1" id="KW-0489">Methyltransferase</keyword>
<evidence type="ECO:0000256" key="3">
    <source>
        <dbReference type="ARBA" id="ARBA00022691"/>
    </source>
</evidence>
<dbReference type="InterPro" id="IPR013216">
    <property type="entry name" value="Methyltransf_11"/>
</dbReference>
<keyword evidence="2" id="KW-0808">Transferase</keyword>
<sequence>MVSPMPKIQNIYDDPTFHDGYRSLRQTGTGLNDVLEQPALRSLLTPSLKGLAILDLGCGFGDFARYARQQQAASVTGIDVSSKMLDAARHITNDPAIVFIQGAIENLADMEIAGKPFDLIISSLALHYVADYPAAIGEISKRLKSGGRLVFSVEHPICTALAAQKWYQDDAGNKQFWPVDHYRDEGPRHTHWFVDDVIKYHRTVETYVNGLLDAGLQITRLLEPEPLKEAADAKWQKHRRRPPFLILAAEKPR</sequence>
<protein>
    <recommendedName>
        <fullName evidence="4">Methyltransferase type 11 domain-containing protein</fullName>
    </recommendedName>
</protein>